<organism evidence="1 2">
    <name type="scientific">Ramazzottius varieornatus</name>
    <name type="common">Water bear</name>
    <name type="synonym">Tardigrade</name>
    <dbReference type="NCBI Taxonomy" id="947166"/>
    <lineage>
        <taxon>Eukaryota</taxon>
        <taxon>Metazoa</taxon>
        <taxon>Ecdysozoa</taxon>
        <taxon>Tardigrada</taxon>
        <taxon>Eutardigrada</taxon>
        <taxon>Parachela</taxon>
        <taxon>Hypsibioidea</taxon>
        <taxon>Ramazzottiidae</taxon>
        <taxon>Ramazzottius</taxon>
    </lineage>
</organism>
<protein>
    <submittedName>
        <fullName evidence="1">Uncharacterized protein</fullName>
    </submittedName>
</protein>
<evidence type="ECO:0000313" key="1">
    <source>
        <dbReference type="EMBL" id="GAV08329.1"/>
    </source>
</evidence>
<sequence>MSSPENPKKAKATTNFLQEAFLTLALKLSMVTVKTTKYKLHSLNVNATVNAALENSKIASDFFKAELNL</sequence>
<accession>A0A1D1WAJ0</accession>
<dbReference type="AlphaFoldDB" id="A0A1D1WAJ0"/>
<comment type="caution">
    <text evidence="1">The sequence shown here is derived from an EMBL/GenBank/DDBJ whole genome shotgun (WGS) entry which is preliminary data.</text>
</comment>
<proteinExistence type="predicted"/>
<keyword evidence="2" id="KW-1185">Reference proteome</keyword>
<evidence type="ECO:0000313" key="2">
    <source>
        <dbReference type="Proteomes" id="UP000186922"/>
    </source>
</evidence>
<reference evidence="1 2" key="1">
    <citation type="journal article" date="2016" name="Nat. Commun.">
        <title>Extremotolerant tardigrade genome and improved radiotolerance of human cultured cells by tardigrade-unique protein.</title>
        <authorList>
            <person name="Hashimoto T."/>
            <person name="Horikawa D.D."/>
            <person name="Saito Y."/>
            <person name="Kuwahara H."/>
            <person name="Kozuka-Hata H."/>
            <person name="Shin-I T."/>
            <person name="Minakuchi Y."/>
            <person name="Ohishi K."/>
            <person name="Motoyama A."/>
            <person name="Aizu T."/>
            <person name="Enomoto A."/>
            <person name="Kondo K."/>
            <person name="Tanaka S."/>
            <person name="Hara Y."/>
            <person name="Koshikawa S."/>
            <person name="Sagara H."/>
            <person name="Miura T."/>
            <person name="Yokobori S."/>
            <person name="Miyagawa K."/>
            <person name="Suzuki Y."/>
            <person name="Kubo T."/>
            <person name="Oyama M."/>
            <person name="Kohara Y."/>
            <person name="Fujiyama A."/>
            <person name="Arakawa K."/>
            <person name="Katayama T."/>
            <person name="Toyoda A."/>
            <person name="Kunieda T."/>
        </authorList>
    </citation>
    <scope>NUCLEOTIDE SEQUENCE [LARGE SCALE GENOMIC DNA]</scope>
    <source>
        <strain evidence="1 2">YOKOZUNA-1</strain>
    </source>
</reference>
<dbReference type="Proteomes" id="UP000186922">
    <property type="component" value="Unassembled WGS sequence"/>
</dbReference>
<gene>
    <name evidence="1" type="primary">RvY_18041-1</name>
    <name evidence="1" type="synonym">RvY_18041.1</name>
    <name evidence="1" type="ORF">RvY_18041</name>
</gene>
<dbReference type="EMBL" id="BDGG01000017">
    <property type="protein sequence ID" value="GAV08329.1"/>
    <property type="molecule type" value="Genomic_DNA"/>
</dbReference>
<name>A0A1D1WAJ0_RAMVA</name>